<gene>
    <name evidence="2" type="ORF">JAAARDRAFT_42459</name>
</gene>
<organism evidence="2 3">
    <name type="scientific">Jaapia argillacea MUCL 33604</name>
    <dbReference type="NCBI Taxonomy" id="933084"/>
    <lineage>
        <taxon>Eukaryota</taxon>
        <taxon>Fungi</taxon>
        <taxon>Dikarya</taxon>
        <taxon>Basidiomycota</taxon>
        <taxon>Agaricomycotina</taxon>
        <taxon>Agaricomycetes</taxon>
        <taxon>Agaricomycetidae</taxon>
        <taxon>Jaapiales</taxon>
        <taxon>Jaapiaceae</taxon>
        <taxon>Jaapia</taxon>
    </lineage>
</organism>
<evidence type="ECO:0000256" key="1">
    <source>
        <dbReference type="SAM" id="MobiDB-lite"/>
    </source>
</evidence>
<feature type="region of interest" description="Disordered" evidence="1">
    <location>
        <begin position="88"/>
        <end position="108"/>
    </location>
</feature>
<proteinExistence type="predicted"/>
<evidence type="ECO:0008006" key="4">
    <source>
        <dbReference type="Google" id="ProtNLM"/>
    </source>
</evidence>
<accession>A0A067P504</accession>
<evidence type="ECO:0000313" key="2">
    <source>
        <dbReference type="EMBL" id="KDQ49968.1"/>
    </source>
</evidence>
<dbReference type="Proteomes" id="UP000027265">
    <property type="component" value="Unassembled WGS sequence"/>
</dbReference>
<keyword evidence="3" id="KW-1185">Reference proteome</keyword>
<dbReference type="AlphaFoldDB" id="A0A067P504"/>
<evidence type="ECO:0000313" key="3">
    <source>
        <dbReference type="Proteomes" id="UP000027265"/>
    </source>
</evidence>
<dbReference type="InParanoid" id="A0A067P504"/>
<feature type="compositionally biased region" description="Polar residues" evidence="1">
    <location>
        <begin position="95"/>
        <end position="108"/>
    </location>
</feature>
<dbReference type="HOGENOM" id="CLU_780894_0_0_1"/>
<name>A0A067P504_9AGAM</name>
<dbReference type="EMBL" id="KL197769">
    <property type="protein sequence ID" value="KDQ49968.1"/>
    <property type="molecule type" value="Genomic_DNA"/>
</dbReference>
<protein>
    <recommendedName>
        <fullName evidence="4">F-box domain-containing protein</fullName>
    </recommendedName>
</protein>
<sequence>MISSRPPKPPTRTESSKRFSVFPLEVLEEIITYAWLDYHAQGRWQFYLTLLLVSARWHNIVRSICLRNIVAERVSDLEIYRHHIPPPAPLVDGPSGSQSKSGDHTTSQVENLPTFFSRGRIVIYPQGRPHHGDSRPYRPQIGEIVYEWMNGDAVVYLAEIFAVSPFTSIELRMGTMNTHHFALFSHFPSVKSLAVYCDTLSPAYNCPSAPPPNHYLTTLRIFGLRDTKDISRFVRGFSNLEHLHLNQPCYLTNVVPFLGKLKTVTVDVSPIPGICGRAIFTSIRGWGFPSAIRKGLLARQPGCDVGGTIIVSCGEHDDIDGWKDVQLACDKYRVTLTQKIAYRNIEDAVLLHRWD</sequence>
<reference evidence="3" key="1">
    <citation type="journal article" date="2014" name="Proc. Natl. Acad. Sci. U.S.A.">
        <title>Extensive sampling of basidiomycete genomes demonstrates inadequacy of the white-rot/brown-rot paradigm for wood decay fungi.</title>
        <authorList>
            <person name="Riley R."/>
            <person name="Salamov A.A."/>
            <person name="Brown D.W."/>
            <person name="Nagy L.G."/>
            <person name="Floudas D."/>
            <person name="Held B.W."/>
            <person name="Levasseur A."/>
            <person name="Lombard V."/>
            <person name="Morin E."/>
            <person name="Otillar R."/>
            <person name="Lindquist E.A."/>
            <person name="Sun H."/>
            <person name="LaButti K.M."/>
            <person name="Schmutz J."/>
            <person name="Jabbour D."/>
            <person name="Luo H."/>
            <person name="Baker S.E."/>
            <person name="Pisabarro A.G."/>
            <person name="Walton J.D."/>
            <person name="Blanchette R.A."/>
            <person name="Henrissat B."/>
            <person name="Martin F."/>
            <person name="Cullen D."/>
            <person name="Hibbett D.S."/>
            <person name="Grigoriev I.V."/>
        </authorList>
    </citation>
    <scope>NUCLEOTIDE SEQUENCE [LARGE SCALE GENOMIC DNA]</scope>
    <source>
        <strain evidence="3">MUCL 33604</strain>
    </source>
</reference>